<dbReference type="Proteomes" id="UP000297244">
    <property type="component" value="Unassembled WGS sequence"/>
</dbReference>
<organism evidence="1 2">
    <name type="scientific">Thermus tengchongensis</name>
    <dbReference type="NCBI Taxonomy" id="1214928"/>
    <lineage>
        <taxon>Bacteria</taxon>
        <taxon>Thermotogati</taxon>
        <taxon>Deinococcota</taxon>
        <taxon>Deinococci</taxon>
        <taxon>Thermales</taxon>
        <taxon>Thermaceae</taxon>
        <taxon>Thermus</taxon>
    </lineage>
</organism>
<reference evidence="1 2" key="1">
    <citation type="submission" date="2019-03" db="EMBL/GenBank/DDBJ databases">
        <title>Thermus tengchongensis species for the arsenic transformation mechanism.</title>
        <authorList>
            <person name="Yuan G.C."/>
        </authorList>
    </citation>
    <scope>NUCLEOTIDE SEQUENCE [LARGE SCALE GENOMIC DNA]</scope>
    <source>
        <strain evidence="1 2">15Y</strain>
    </source>
</reference>
<evidence type="ECO:0000313" key="1">
    <source>
        <dbReference type="EMBL" id="TFU14531.1"/>
    </source>
</evidence>
<protein>
    <submittedName>
        <fullName evidence="1">Uncharacterized protein</fullName>
    </submittedName>
</protein>
<evidence type="ECO:0000313" key="2">
    <source>
        <dbReference type="Proteomes" id="UP000297244"/>
    </source>
</evidence>
<accession>A0ABY2K3V4</accession>
<dbReference type="RefSeq" id="WP_135343984.1">
    <property type="nucleotide sequence ID" value="NZ_ML214266.1"/>
</dbReference>
<sequence>MKELSTQAKVQVFSREQALLRAAWVLARAREKAAELYGWAVAGEAGSAFTPLILAREVHEAMEEAFALAKIFADIQDFQQSVGAFLEEARLEAARILASRETASKGEEVPF</sequence>
<comment type="caution">
    <text evidence="1">The sequence shown here is derived from an EMBL/GenBank/DDBJ whole genome shotgun (WGS) entry which is preliminary data.</text>
</comment>
<name>A0ABY2K3V4_9DEIN</name>
<proteinExistence type="predicted"/>
<dbReference type="EMBL" id="SKBL01000031">
    <property type="protein sequence ID" value="TFU14531.1"/>
    <property type="molecule type" value="Genomic_DNA"/>
</dbReference>
<keyword evidence="2" id="KW-1185">Reference proteome</keyword>
<gene>
    <name evidence="1" type="ORF">E0489_12025</name>
</gene>